<name>A0ABS8A177_9FLAO</name>
<dbReference type="Pfam" id="PF01613">
    <property type="entry name" value="Flavin_Reduct"/>
    <property type="match status" value="1"/>
</dbReference>
<comment type="cofactor">
    <cofactor evidence="1">
        <name>FMN</name>
        <dbReference type="ChEBI" id="CHEBI:58210"/>
    </cofactor>
</comment>
<dbReference type="InterPro" id="IPR002563">
    <property type="entry name" value="Flavin_Rdtase-like_dom"/>
</dbReference>
<keyword evidence="2" id="KW-0285">Flavoprotein</keyword>
<dbReference type="InterPro" id="IPR012349">
    <property type="entry name" value="Split_barrel_FMN-bd"/>
</dbReference>
<evidence type="ECO:0000256" key="1">
    <source>
        <dbReference type="ARBA" id="ARBA00001917"/>
    </source>
</evidence>
<reference evidence="5 6" key="1">
    <citation type="submission" date="2021-09" db="EMBL/GenBank/DDBJ databases">
        <title>Genome sequencing and assembly of Chryseobacterium sp. RG1.</title>
        <authorList>
            <person name="Chhetri G."/>
        </authorList>
    </citation>
    <scope>NUCLEOTIDE SEQUENCE [LARGE SCALE GENOMIC DNA]</scope>
    <source>
        <strain evidence="5 6">RG1</strain>
    </source>
</reference>
<dbReference type="EMBL" id="JAERSE020000003">
    <property type="protein sequence ID" value="MCA6067708.1"/>
    <property type="molecule type" value="Genomic_DNA"/>
</dbReference>
<evidence type="ECO:0000256" key="2">
    <source>
        <dbReference type="ARBA" id="ARBA00022630"/>
    </source>
</evidence>
<evidence type="ECO:0000259" key="4">
    <source>
        <dbReference type="SMART" id="SM00903"/>
    </source>
</evidence>
<dbReference type="SMART" id="SM00903">
    <property type="entry name" value="Flavin_Reduct"/>
    <property type="match status" value="1"/>
</dbReference>
<dbReference type="RefSeq" id="WP_225688621.1">
    <property type="nucleotide sequence ID" value="NZ_JAERSE020000003.1"/>
</dbReference>
<comment type="caution">
    <text evidence="5">The sequence shown here is derived from an EMBL/GenBank/DDBJ whole genome shotgun (WGS) entry which is preliminary data.</text>
</comment>
<protein>
    <submittedName>
        <fullName evidence="5">Flavin reductase family protein</fullName>
    </submittedName>
</protein>
<evidence type="ECO:0000256" key="3">
    <source>
        <dbReference type="ARBA" id="ARBA00038054"/>
    </source>
</evidence>
<dbReference type="SUPFAM" id="SSF50475">
    <property type="entry name" value="FMN-binding split barrel"/>
    <property type="match status" value="1"/>
</dbReference>
<dbReference type="Proteomes" id="UP000618240">
    <property type="component" value="Unassembled WGS sequence"/>
</dbReference>
<dbReference type="Gene3D" id="2.30.110.10">
    <property type="entry name" value="Electron Transport, Fmn-binding Protein, Chain A"/>
    <property type="match status" value="1"/>
</dbReference>
<accession>A0ABS8A177</accession>
<evidence type="ECO:0000313" key="5">
    <source>
        <dbReference type="EMBL" id="MCA6067708.1"/>
    </source>
</evidence>
<proteinExistence type="inferred from homology"/>
<sequence length="183" mass="20776">METYPVDKIYRQIEPGSVLLVCTENKGVPNVMTMGFQMMIQHDPPLIGAIVGPWDYSYKALVKNQECVLSIPGIDIIEKVVDIGNCSGDRDNKFEKFNLTITPASIVQAPMIEDCLFNIECKVVNTELVDRYNLFVLKAVAAWKNPEKDKIKPFHHHGNGIFSTEGESINLQDRMTKWKIFQD</sequence>
<dbReference type="InterPro" id="IPR052174">
    <property type="entry name" value="Flavoredoxin"/>
</dbReference>
<organism evidence="5 6">
    <name type="scientific">Chryseobacterium tagetis</name>
    <dbReference type="NCBI Taxonomy" id="2801334"/>
    <lineage>
        <taxon>Bacteria</taxon>
        <taxon>Pseudomonadati</taxon>
        <taxon>Bacteroidota</taxon>
        <taxon>Flavobacteriia</taxon>
        <taxon>Flavobacteriales</taxon>
        <taxon>Weeksellaceae</taxon>
        <taxon>Chryseobacterium group</taxon>
        <taxon>Chryseobacterium</taxon>
    </lineage>
</organism>
<comment type="similarity">
    <text evidence="3">Belongs to the flavoredoxin family.</text>
</comment>
<keyword evidence="6" id="KW-1185">Reference proteome</keyword>
<dbReference type="PANTHER" id="PTHR43567">
    <property type="entry name" value="FLAVOREDOXIN-RELATED-RELATED"/>
    <property type="match status" value="1"/>
</dbReference>
<gene>
    <name evidence="5" type="ORF">JI747_011000</name>
</gene>
<feature type="domain" description="Flavin reductase like" evidence="4">
    <location>
        <begin position="11"/>
        <end position="163"/>
    </location>
</feature>
<dbReference type="PANTHER" id="PTHR43567:SF1">
    <property type="entry name" value="FLAVOREDOXIN"/>
    <property type="match status" value="1"/>
</dbReference>
<evidence type="ECO:0000313" key="6">
    <source>
        <dbReference type="Proteomes" id="UP000618240"/>
    </source>
</evidence>